<dbReference type="PROSITE" id="PS50853">
    <property type="entry name" value="FN3"/>
    <property type="match status" value="7"/>
</dbReference>
<evidence type="ECO:0000256" key="16">
    <source>
        <dbReference type="RuleBase" id="RU000312"/>
    </source>
</evidence>
<dbReference type="SMART" id="SM00060">
    <property type="entry name" value="FN3"/>
    <property type="match status" value="8"/>
</dbReference>
<gene>
    <name evidence="21" type="ORF">MNOR_LOCUS4654</name>
</gene>
<dbReference type="PRINTS" id="PR00109">
    <property type="entry name" value="TYRKINASE"/>
</dbReference>
<dbReference type="FunFam" id="1.10.510.10:FF:000341">
    <property type="entry name" value="Tyrosine-protein kinase receptor"/>
    <property type="match status" value="1"/>
</dbReference>
<evidence type="ECO:0000256" key="5">
    <source>
        <dbReference type="ARBA" id="ARBA00022737"/>
    </source>
</evidence>
<dbReference type="PROSITE" id="PS50011">
    <property type="entry name" value="PROTEIN_KINASE_DOM"/>
    <property type="match status" value="1"/>
</dbReference>
<keyword evidence="11" id="KW-0829">Tyrosine-protein kinase</keyword>
<comment type="caution">
    <text evidence="21">The sequence shown here is derived from an EMBL/GenBank/DDBJ whole genome shotgun (WGS) entry which is preliminary data.</text>
</comment>
<feature type="transmembrane region" description="Helical" evidence="18">
    <location>
        <begin position="1815"/>
        <end position="1837"/>
    </location>
</feature>
<feature type="domain" description="Fibronectin type-III" evidence="20">
    <location>
        <begin position="1500"/>
        <end position="1602"/>
    </location>
</feature>
<dbReference type="InterPro" id="IPR011042">
    <property type="entry name" value="6-blade_b-propeller_TolB-like"/>
</dbReference>
<dbReference type="InterPro" id="IPR003961">
    <property type="entry name" value="FN3_dom"/>
</dbReference>
<dbReference type="InterPro" id="IPR000033">
    <property type="entry name" value="LDLR_classB_rpt"/>
</dbReference>
<comment type="subcellular location">
    <subcellularLocation>
        <location evidence="1">Membrane</location>
        <topology evidence="1">Single-pass membrane protein</topology>
    </subcellularLocation>
</comment>
<feature type="non-terminal residue" evidence="21">
    <location>
        <position position="2522"/>
    </location>
</feature>
<evidence type="ECO:0000256" key="12">
    <source>
        <dbReference type="ARBA" id="ARBA00023170"/>
    </source>
</evidence>
<evidence type="ECO:0000256" key="17">
    <source>
        <dbReference type="SAM" id="MobiDB-lite"/>
    </source>
</evidence>
<evidence type="ECO:0000256" key="4">
    <source>
        <dbReference type="ARBA" id="ARBA00022692"/>
    </source>
</evidence>
<evidence type="ECO:0000256" key="2">
    <source>
        <dbReference type="ARBA" id="ARBA00022553"/>
    </source>
</evidence>
<feature type="domain" description="Protein kinase" evidence="19">
    <location>
        <begin position="1909"/>
        <end position="2179"/>
    </location>
</feature>
<dbReference type="SUPFAM" id="SSF56112">
    <property type="entry name" value="Protein kinase-like (PK-like)"/>
    <property type="match status" value="1"/>
</dbReference>
<dbReference type="Proteomes" id="UP001497623">
    <property type="component" value="Unassembled WGS sequence"/>
</dbReference>
<dbReference type="EC" id="2.7.10.1" evidence="16"/>
<feature type="domain" description="Fibronectin type-III" evidence="20">
    <location>
        <begin position="1382"/>
        <end position="1499"/>
    </location>
</feature>
<feature type="domain" description="Fibronectin type-III" evidence="20">
    <location>
        <begin position="509"/>
        <end position="607"/>
    </location>
</feature>
<dbReference type="Gene3D" id="1.10.510.10">
    <property type="entry name" value="Transferase(Phosphotransferase) domain 1"/>
    <property type="match status" value="1"/>
</dbReference>
<dbReference type="SMART" id="SM00135">
    <property type="entry name" value="LY"/>
    <property type="match status" value="4"/>
</dbReference>
<keyword evidence="7" id="KW-0418">Kinase</keyword>
<dbReference type="Gene3D" id="2.60.40.10">
    <property type="entry name" value="Immunoglobulins"/>
    <property type="match status" value="8"/>
</dbReference>
<evidence type="ECO:0000256" key="6">
    <source>
        <dbReference type="ARBA" id="ARBA00022741"/>
    </source>
</evidence>
<dbReference type="InterPro" id="IPR020635">
    <property type="entry name" value="Tyr_kinase_cat_dom"/>
</dbReference>
<dbReference type="InterPro" id="IPR050122">
    <property type="entry name" value="RTK"/>
</dbReference>
<dbReference type="GO" id="GO:0007169">
    <property type="term" value="P:cell surface receptor protein tyrosine kinase signaling pathway"/>
    <property type="evidence" value="ECO:0007669"/>
    <property type="project" value="InterPro"/>
</dbReference>
<evidence type="ECO:0000256" key="9">
    <source>
        <dbReference type="ARBA" id="ARBA00022989"/>
    </source>
</evidence>
<evidence type="ECO:0000256" key="13">
    <source>
        <dbReference type="ARBA" id="ARBA00023180"/>
    </source>
</evidence>
<keyword evidence="22" id="KW-1185">Reference proteome</keyword>
<dbReference type="InterPro" id="IPR001245">
    <property type="entry name" value="Ser-Thr/Tyr_kinase_cat_dom"/>
</dbReference>
<dbReference type="Pfam" id="PF00041">
    <property type="entry name" value="fn3"/>
    <property type="match status" value="4"/>
</dbReference>
<evidence type="ECO:0000259" key="19">
    <source>
        <dbReference type="PROSITE" id="PS50011"/>
    </source>
</evidence>
<evidence type="ECO:0000313" key="22">
    <source>
        <dbReference type="Proteomes" id="UP001497623"/>
    </source>
</evidence>
<dbReference type="SUPFAM" id="SSF49265">
    <property type="entry name" value="Fibronectin type III"/>
    <property type="match status" value="5"/>
</dbReference>
<evidence type="ECO:0000256" key="7">
    <source>
        <dbReference type="ARBA" id="ARBA00022777"/>
    </source>
</evidence>
<dbReference type="PROSITE" id="PS00239">
    <property type="entry name" value="RECEPTOR_TYR_KIN_II"/>
    <property type="match status" value="1"/>
</dbReference>
<dbReference type="InterPro" id="IPR000719">
    <property type="entry name" value="Prot_kinase_dom"/>
</dbReference>
<evidence type="ECO:0000256" key="1">
    <source>
        <dbReference type="ARBA" id="ARBA00004167"/>
    </source>
</evidence>
<organism evidence="21 22">
    <name type="scientific">Meganyctiphanes norvegica</name>
    <name type="common">Northern krill</name>
    <name type="synonym">Thysanopoda norvegica</name>
    <dbReference type="NCBI Taxonomy" id="48144"/>
    <lineage>
        <taxon>Eukaryota</taxon>
        <taxon>Metazoa</taxon>
        <taxon>Ecdysozoa</taxon>
        <taxon>Arthropoda</taxon>
        <taxon>Crustacea</taxon>
        <taxon>Multicrustacea</taxon>
        <taxon>Malacostraca</taxon>
        <taxon>Eumalacostraca</taxon>
        <taxon>Eucarida</taxon>
        <taxon>Euphausiacea</taxon>
        <taxon>Euphausiidae</taxon>
        <taxon>Meganyctiphanes</taxon>
    </lineage>
</organism>
<dbReference type="PROSITE" id="PS00109">
    <property type="entry name" value="PROTEIN_KINASE_TYR"/>
    <property type="match status" value="1"/>
</dbReference>
<keyword evidence="8 15" id="KW-0067">ATP-binding</keyword>
<feature type="compositionally biased region" description="Low complexity" evidence="17">
    <location>
        <begin position="2347"/>
        <end position="2367"/>
    </location>
</feature>
<accession>A0AAV2PXR2</accession>
<dbReference type="InterPro" id="IPR002011">
    <property type="entry name" value="Tyr_kinase_rcpt_2_CS"/>
</dbReference>
<reference evidence="21 22" key="1">
    <citation type="submission" date="2024-05" db="EMBL/GenBank/DDBJ databases">
        <authorList>
            <person name="Wallberg A."/>
        </authorList>
    </citation>
    <scope>NUCLEOTIDE SEQUENCE [LARGE SCALE GENOMIC DNA]</scope>
</reference>
<dbReference type="Gene3D" id="2.120.10.30">
    <property type="entry name" value="TolB, C-terminal domain"/>
    <property type="match status" value="2"/>
</dbReference>
<dbReference type="SMART" id="SM00219">
    <property type="entry name" value="TyrKc"/>
    <property type="match status" value="1"/>
</dbReference>
<feature type="domain" description="Fibronectin type-III" evidence="20">
    <location>
        <begin position="129"/>
        <end position="223"/>
    </location>
</feature>
<keyword evidence="4 16" id="KW-0812">Transmembrane</keyword>
<keyword evidence="5" id="KW-0677">Repeat</keyword>
<feature type="domain" description="Fibronectin type-III" evidence="20">
    <location>
        <begin position="1704"/>
        <end position="1803"/>
    </location>
</feature>
<dbReference type="PANTHER" id="PTHR24416">
    <property type="entry name" value="TYROSINE-PROTEIN KINASE RECEPTOR"/>
    <property type="match status" value="1"/>
</dbReference>
<evidence type="ECO:0000256" key="3">
    <source>
        <dbReference type="ARBA" id="ARBA00022679"/>
    </source>
</evidence>
<dbReference type="GO" id="GO:0005524">
    <property type="term" value="F:ATP binding"/>
    <property type="evidence" value="ECO:0007669"/>
    <property type="project" value="UniProtKB-UniRule"/>
</dbReference>
<keyword evidence="13" id="KW-0325">Glycoprotein</keyword>
<dbReference type="InterPro" id="IPR011009">
    <property type="entry name" value="Kinase-like_dom_sf"/>
</dbReference>
<comment type="similarity">
    <text evidence="16">Belongs to the protein kinase superfamily. Tyr protein kinase family. Insulin receptor subfamily.</text>
</comment>
<evidence type="ECO:0000256" key="11">
    <source>
        <dbReference type="ARBA" id="ARBA00023137"/>
    </source>
</evidence>
<keyword evidence="3" id="KW-0808">Transferase</keyword>
<dbReference type="EMBL" id="CAXKWB010001720">
    <property type="protein sequence ID" value="CAL4065204.1"/>
    <property type="molecule type" value="Genomic_DNA"/>
</dbReference>
<evidence type="ECO:0000256" key="10">
    <source>
        <dbReference type="ARBA" id="ARBA00023136"/>
    </source>
</evidence>
<dbReference type="InterPro" id="IPR017441">
    <property type="entry name" value="Protein_kinase_ATP_BS"/>
</dbReference>
<dbReference type="Pfam" id="PF07714">
    <property type="entry name" value="PK_Tyr_Ser-Thr"/>
    <property type="match status" value="1"/>
</dbReference>
<keyword evidence="12 16" id="KW-0675">Receptor</keyword>
<evidence type="ECO:0000256" key="15">
    <source>
        <dbReference type="PROSITE-ProRule" id="PRU10141"/>
    </source>
</evidence>
<feature type="region of interest" description="Disordered" evidence="17">
    <location>
        <begin position="2336"/>
        <end position="2370"/>
    </location>
</feature>
<comment type="catalytic activity">
    <reaction evidence="14 16">
        <text>L-tyrosyl-[protein] + ATP = O-phospho-L-tyrosyl-[protein] + ADP + H(+)</text>
        <dbReference type="Rhea" id="RHEA:10596"/>
        <dbReference type="Rhea" id="RHEA-COMP:10136"/>
        <dbReference type="Rhea" id="RHEA-COMP:20101"/>
        <dbReference type="ChEBI" id="CHEBI:15378"/>
        <dbReference type="ChEBI" id="CHEBI:30616"/>
        <dbReference type="ChEBI" id="CHEBI:46858"/>
        <dbReference type="ChEBI" id="CHEBI:61978"/>
        <dbReference type="ChEBI" id="CHEBI:456216"/>
        <dbReference type="EC" id="2.7.10.1"/>
    </reaction>
</comment>
<keyword evidence="6 15" id="KW-0547">Nucleotide-binding</keyword>
<name>A0AAV2PXR2_MEGNR</name>
<dbReference type="GO" id="GO:0004714">
    <property type="term" value="F:transmembrane receptor protein tyrosine kinase activity"/>
    <property type="evidence" value="ECO:0007669"/>
    <property type="project" value="UniProtKB-EC"/>
</dbReference>
<dbReference type="CDD" id="cd00063">
    <property type="entry name" value="FN3"/>
    <property type="match status" value="8"/>
</dbReference>
<keyword evidence="2 16" id="KW-0597">Phosphoprotein</keyword>
<evidence type="ECO:0000256" key="18">
    <source>
        <dbReference type="SAM" id="Phobius"/>
    </source>
</evidence>
<feature type="compositionally biased region" description="Polar residues" evidence="17">
    <location>
        <begin position="2336"/>
        <end position="2345"/>
    </location>
</feature>
<sequence>MGTALGIVYTTNDNYLIQVKDVLGTPEAPQLIGGSVSGSSVGLRWSASGEVSGVEYLLQYHSQGESLSDWHYYHPDQPVNDTEIIVQDLTPYTKYQFRVAWLVLPHHEPIMSEASSWISTLASGPPRSPPKGVKAVPLDGSRVEVTWETPQFPGGDLISYTLYLRAVTALQPQLREDINAQENMRYVLSSLAANTSYHLNLTATNHHGEGPPASLTVTTYPASQVVIDGLGYLLLTSGPNVLRLGLDSLDTPIVVFTTPDKQELTGMAVHIHLDLIYLSVSSGSILLIQPSINRHGTLLTPNHLNGKPLSLSVDWLYSYLYYVVRLDTPPQYWQIWRCDLNGKNQKIVKGDFQYEPKNLHADPYNGYIWWISEDKDMDGGLHNMEINYKEDKSPEVNVILKSPNLGGLVLDPQNFQILVADRANNTMLAVTLDGTSVSNMRANIQQAFFQELQSVVHLNSRFFWTDGKEVYLEELNNGKYYHNSYSFIDGGSRLGVLVGGHSSVQPVPVPLNPPKLLQAVFTRTSAQLTWIVPDLPALMGNGAWQKWMYEVHILEGRKMTSKNNITDTLYLASNLRPQTFYIIKVRAYSIGGEGPWSDEFLGSTLDDTDEAPRLLLANKNSLQMSDLAGNENDILMGQDLFQKNIRGGIISDLAFFRDILVMAVKNQSVFILDMKTKELKQLPNSQGVLSVDVDWVTERLFWANPHKQMIGWSHLDGSSGSPLSLVSSARELRVDALRGRLYWTTTTHSLLTATLAGRSVSVMHQEGIFSGKQVFGLTLDPVTGRLWWIVRDALGWHLFCSEGLESRDEHYLPILLPDTATPGPTSFLSERLLWLNEAGNVIVSDTNLNNSATLKTANLQVTSFLVVLNELHPVPEMKNINVIPDKVNNETIMVKGLWENFTINWDPVTNINYGNLSYEIIVDDGTSRVVSISNNTQLEYHESLPPFSPLKVTVTGITEWALGNRATVTIMTPPHIPGPPTNLRTYVEKLDISTTKVHLRWSPPENPNGAIEKYEILSCMDGEIDIQLQCKTMYMKGTQHELVIKTINSENSYRFKVAAITSIGKGPYSSEVSEDSLQHIPTPSLLVSSNEGIFILDADRLKEILLPLQKTNYAKWNTALLRNGSAIWMDSNSAIYMTNLFFNTTHRILRLSGDGLGLVLDWIGERIIWAERESQGKSEIKIKSFDLNHNHQKNLTTIRISNPIKKFIASPSLRQGIWLQESYNVLKLKTSNLLVRNDFPQDFFGQNNVGSECDCPRNQLLSDGLVVDSTNGNETFLYYGLGEVQLNSKVNPMAVMKTDLQGCSCTQLFNPQDYGYGPCIELAVDSAHLFCYVKVNSTLLWMPKNGPLSSDDLHVKTGLSNITSLLALDVLTQPLPDPECLTPSNYSEIPKLIGNTEVTIALELKPPTDKNREECWSWLMPSVEYVVFYGPVSNLHESSCSNDVESCQVQRSMSNIVKVDGLIPFTQYVFYVAAETIYNKKLNISSSPGPPVVFKTKAKAPDSVRSVTAYAMSPEEIRVSFKPSKVGLSYQVHYIESKSRDRSWNLPTKDQNSTTDIVITDISKLQPNTLYEVWVRVHSEDHELHTDSPHVKVSTLAELPPLQLIQTTHTQLYVAWTSPTNGAVLRHTVGYIKDDQMLWKNEALENTESGHTYMFNITNLTPASSYLFRLRVIYNITHNQTYHQYTWPSKPIFNFTTLGYVPSPPGKVLVRQIGGSDSGGWQVWWGKSKHNGAPILTYTLQASPVKSKDSLSNLSFTTVYNGSTNQWPIVGLAASSYMFRVQAINDYGAGNWSVSNKIESVNGPTLLTHTGLPTILGATIPTSLAFFGIVFIGLLYAMRRAEERRHKVKGVSHNNTTATHHQTHREVALRTLRELPNNNNFVTENNILYNLHSFPGEELDLPHVPRQCITLTKFLGCGAFGEVFEGTACELPGMTGCAKVAIKTLRKGAAETERVEFLKEAQLMSHFQHDHILRLLAVCTDPFFLILELMEGGDLLSYLRSNRKSENGLTLSDLVRMCVDVANGCVYLEEMHFVHRDLAARNCLVTSHDPQTRIVKIGDFGLARDIYKNDYYRKEGEGLLPVRWMSPESLVDGVFTSHSDVWAFGVLLWEILTLGQQPYPARTNLEVLHYVRSGGRLNRPPNCPEELNCLMERCWSYSPDNRPTFKECLLILMQLQETISSLPAMAVHNVNYVSSNGPYGLDNLAYAVDSRDGFKDINHNIRPGNRPMLKSDSCPQIWNLSISVSGVRINPSGRGGAGGETNNALDVDDPCDSVSGTSTLPLTAPLRRQQQYLQLVNEPAPNSPVSLTCPQTSFIPDGEITSDWVREVIGSITSRQTSNNSTLDNHATASTPSSSTSSSSSSSTLASYLNPSIPESPTSVTFTFPLPNLNNGQLVDHYLRPTRPVRVSKCASNIGKSEKSQETETTVQDQVNTDDNNIHFDNSYVNMSQGAESKLLEQLSSPEETTDTVNVVNFRSSNASKLGSNLSLDGHRLSGVSALSDVSGMTSASTIDLDFTPSQSWC</sequence>
<proteinExistence type="inferred from homology"/>
<protein>
    <recommendedName>
        <fullName evidence="16">Tyrosine-protein kinase receptor</fullName>
        <ecNumber evidence="16">2.7.10.1</ecNumber>
    </recommendedName>
</protein>
<dbReference type="GO" id="GO:0032006">
    <property type="term" value="P:regulation of TOR signaling"/>
    <property type="evidence" value="ECO:0007669"/>
    <property type="project" value="TreeGrafter"/>
</dbReference>
<dbReference type="Gene3D" id="3.30.200.20">
    <property type="entry name" value="Phosphorylase Kinase, domain 1"/>
    <property type="match status" value="1"/>
</dbReference>
<keyword evidence="10 18" id="KW-0472">Membrane</keyword>
<dbReference type="InterPro" id="IPR036116">
    <property type="entry name" value="FN3_sf"/>
</dbReference>
<feature type="domain" description="Fibronectin type-III" evidence="20">
    <location>
        <begin position="25"/>
        <end position="126"/>
    </location>
</feature>
<dbReference type="PROSITE" id="PS00107">
    <property type="entry name" value="PROTEIN_KINASE_ATP"/>
    <property type="match status" value="1"/>
</dbReference>
<dbReference type="GO" id="GO:0005886">
    <property type="term" value="C:plasma membrane"/>
    <property type="evidence" value="ECO:0007669"/>
    <property type="project" value="TreeGrafter"/>
</dbReference>
<dbReference type="InterPro" id="IPR008266">
    <property type="entry name" value="Tyr_kinase_AS"/>
</dbReference>
<dbReference type="InterPro" id="IPR013783">
    <property type="entry name" value="Ig-like_fold"/>
</dbReference>
<dbReference type="SUPFAM" id="SSF63825">
    <property type="entry name" value="YWTD domain"/>
    <property type="match status" value="2"/>
</dbReference>
<evidence type="ECO:0000256" key="14">
    <source>
        <dbReference type="ARBA" id="ARBA00051243"/>
    </source>
</evidence>
<feature type="domain" description="Fibronectin type-III" evidence="20">
    <location>
        <begin position="979"/>
        <end position="1079"/>
    </location>
</feature>
<dbReference type="PANTHER" id="PTHR24416:SF527">
    <property type="entry name" value="PROTO-ONCOGENE TYROSINE-PROTEIN KINASE ROS"/>
    <property type="match status" value="1"/>
</dbReference>
<dbReference type="GO" id="GO:0043235">
    <property type="term" value="C:receptor complex"/>
    <property type="evidence" value="ECO:0007669"/>
    <property type="project" value="TreeGrafter"/>
</dbReference>
<evidence type="ECO:0000313" key="21">
    <source>
        <dbReference type="EMBL" id="CAL4065204.1"/>
    </source>
</evidence>
<evidence type="ECO:0000256" key="8">
    <source>
        <dbReference type="ARBA" id="ARBA00022840"/>
    </source>
</evidence>
<evidence type="ECO:0000259" key="20">
    <source>
        <dbReference type="PROSITE" id="PS50853"/>
    </source>
</evidence>
<feature type="binding site" evidence="15">
    <location>
        <position position="1943"/>
    </location>
    <ligand>
        <name>ATP</name>
        <dbReference type="ChEBI" id="CHEBI:30616"/>
    </ligand>
</feature>
<keyword evidence="9 18" id="KW-1133">Transmembrane helix</keyword>